<accession>A0A6A1WN52</accession>
<dbReference type="OrthoDB" id="5835829at2759"/>
<dbReference type="PANTHER" id="PTHR48046:SF1">
    <property type="entry name" value="GLYCOSYLTRANSFERASE-RELATED"/>
    <property type="match status" value="1"/>
</dbReference>
<dbReference type="InterPro" id="IPR035595">
    <property type="entry name" value="UDP_glycos_trans_CS"/>
</dbReference>
<evidence type="ECO:0000256" key="3">
    <source>
        <dbReference type="ARBA" id="ARBA00022679"/>
    </source>
</evidence>
<protein>
    <submittedName>
        <fullName evidence="5">Hydroquinone glucosyltransferase</fullName>
    </submittedName>
</protein>
<name>A0A6A1WN52_9ROSI</name>
<evidence type="ECO:0000313" key="5">
    <source>
        <dbReference type="EMBL" id="KAB1225257.1"/>
    </source>
</evidence>
<comment type="similarity">
    <text evidence="1 4">Belongs to the UDP-glycosyltransferase family.</text>
</comment>
<keyword evidence="6" id="KW-1185">Reference proteome</keyword>
<dbReference type="AlphaFoldDB" id="A0A6A1WN52"/>
<evidence type="ECO:0000313" key="6">
    <source>
        <dbReference type="Proteomes" id="UP000516437"/>
    </source>
</evidence>
<dbReference type="InterPro" id="IPR002213">
    <property type="entry name" value="UDP_glucos_trans"/>
</dbReference>
<keyword evidence="2 4" id="KW-0328">Glycosyltransferase</keyword>
<keyword evidence="3 4" id="KW-0808">Transferase</keyword>
<sequence length="150" mass="16817">MKPFYSLNEPLELSLSKGTRSQWFHPVHLFRKWWALSFDHLTELALGLELSGQRFVWVVRSPNNGPADAAYVGNRSHKDPLACLPNGFGERIEGRGLVVPSWAPQTRILRHGSIGGFLTHCGWNSTLESIASGIPLIVWPLFAEQRMNAV</sequence>
<proteinExistence type="inferred from homology"/>
<dbReference type="Gene3D" id="3.40.50.2000">
    <property type="entry name" value="Glycogen Phosphorylase B"/>
    <property type="match status" value="1"/>
</dbReference>
<dbReference type="GO" id="GO:0008194">
    <property type="term" value="F:UDP-glycosyltransferase activity"/>
    <property type="evidence" value="ECO:0007669"/>
    <property type="project" value="InterPro"/>
</dbReference>
<reference evidence="5 6" key="1">
    <citation type="journal article" date="2019" name="Plant Biotechnol. J.">
        <title>The red bayberry genome and genetic basis of sex determination.</title>
        <authorList>
            <person name="Jia H.M."/>
            <person name="Jia H.J."/>
            <person name="Cai Q.L."/>
            <person name="Wang Y."/>
            <person name="Zhao H.B."/>
            <person name="Yang W.F."/>
            <person name="Wang G.Y."/>
            <person name="Li Y.H."/>
            <person name="Zhan D.L."/>
            <person name="Shen Y.T."/>
            <person name="Niu Q.F."/>
            <person name="Chang L."/>
            <person name="Qiu J."/>
            <person name="Zhao L."/>
            <person name="Xie H.B."/>
            <person name="Fu W.Y."/>
            <person name="Jin J."/>
            <person name="Li X.W."/>
            <person name="Jiao Y."/>
            <person name="Zhou C.C."/>
            <person name="Tu T."/>
            <person name="Chai C.Y."/>
            <person name="Gao J.L."/>
            <person name="Fan L.J."/>
            <person name="van de Weg E."/>
            <person name="Wang J.Y."/>
            <person name="Gao Z.S."/>
        </authorList>
    </citation>
    <scope>NUCLEOTIDE SEQUENCE [LARGE SCALE GENOMIC DNA]</scope>
    <source>
        <tissue evidence="5">Leaves</tissue>
    </source>
</reference>
<dbReference type="Pfam" id="PF00201">
    <property type="entry name" value="UDPGT"/>
    <property type="match status" value="1"/>
</dbReference>
<dbReference type="SUPFAM" id="SSF53756">
    <property type="entry name" value="UDP-Glycosyltransferase/glycogen phosphorylase"/>
    <property type="match status" value="1"/>
</dbReference>
<dbReference type="EMBL" id="RXIC02000019">
    <property type="protein sequence ID" value="KAB1225257.1"/>
    <property type="molecule type" value="Genomic_DNA"/>
</dbReference>
<comment type="caution">
    <text evidence="5">The sequence shown here is derived from an EMBL/GenBank/DDBJ whole genome shotgun (WGS) entry which is preliminary data.</text>
</comment>
<evidence type="ECO:0000256" key="2">
    <source>
        <dbReference type="ARBA" id="ARBA00022676"/>
    </source>
</evidence>
<evidence type="ECO:0000256" key="4">
    <source>
        <dbReference type="RuleBase" id="RU003718"/>
    </source>
</evidence>
<dbReference type="CDD" id="cd03784">
    <property type="entry name" value="GT1_Gtf-like"/>
    <property type="match status" value="1"/>
</dbReference>
<dbReference type="FunFam" id="3.40.50.2000:FF:000056">
    <property type="entry name" value="Glycosyltransferase"/>
    <property type="match status" value="1"/>
</dbReference>
<dbReference type="PROSITE" id="PS00375">
    <property type="entry name" value="UDPGT"/>
    <property type="match status" value="1"/>
</dbReference>
<evidence type="ECO:0000256" key="1">
    <source>
        <dbReference type="ARBA" id="ARBA00009995"/>
    </source>
</evidence>
<organism evidence="5 6">
    <name type="scientific">Morella rubra</name>
    <name type="common">Chinese bayberry</name>
    <dbReference type="NCBI Taxonomy" id="262757"/>
    <lineage>
        <taxon>Eukaryota</taxon>
        <taxon>Viridiplantae</taxon>
        <taxon>Streptophyta</taxon>
        <taxon>Embryophyta</taxon>
        <taxon>Tracheophyta</taxon>
        <taxon>Spermatophyta</taxon>
        <taxon>Magnoliopsida</taxon>
        <taxon>eudicotyledons</taxon>
        <taxon>Gunneridae</taxon>
        <taxon>Pentapetalae</taxon>
        <taxon>rosids</taxon>
        <taxon>fabids</taxon>
        <taxon>Fagales</taxon>
        <taxon>Myricaceae</taxon>
        <taxon>Morella</taxon>
    </lineage>
</organism>
<dbReference type="Proteomes" id="UP000516437">
    <property type="component" value="Chromosome 1"/>
</dbReference>
<gene>
    <name evidence="5" type="ORF">CJ030_MR1G017653</name>
</gene>
<dbReference type="PANTHER" id="PTHR48046">
    <property type="entry name" value="UDP-GLYCOSYLTRANSFERASE 72E1"/>
    <property type="match status" value="1"/>
</dbReference>